<dbReference type="InterPro" id="IPR051061">
    <property type="entry name" value="Zinc_finger_trans_reg"/>
</dbReference>
<evidence type="ECO:0000256" key="2">
    <source>
        <dbReference type="SAM" id="Phobius"/>
    </source>
</evidence>
<sequence length="338" mass="37153">MMTVAVLAGRAASQVLKAPNSLCTPALPYIHCKTNLHTIAAIQILAAFVCSSLSDYIIFATSTTLVTTAVPGFICLHHRMNKRLAIVVLFTLCIQPAVAADSVMGLSPFMPPMGQFYTDPEGTLRCIECVLCAWDCVCSLSQSSSSPYTQALSNECSFYDPPLFADDSVSIDLSDVIDFNNSSPYIVNDTFQSINVDATTLQTSTIQAYVDGTYLPGYRQQASPARPHGTRHVPCKGGFVCTVEGCNKAFDRKCELNRHLKIHLSRNERPYRCSVCSEGFLYPKDLVRHGNKHTKQNSAKTIYHCHVAGCSNTEGFSRRDNLLRHHRRQHGSVASPPP</sequence>
<dbReference type="EMBL" id="KZ107848">
    <property type="protein sequence ID" value="OSS47530.1"/>
    <property type="molecule type" value="Genomic_DNA"/>
</dbReference>
<dbReference type="GO" id="GO:0006357">
    <property type="term" value="P:regulation of transcription by RNA polymerase II"/>
    <property type="evidence" value="ECO:0007669"/>
    <property type="project" value="TreeGrafter"/>
</dbReference>
<dbReference type="Pfam" id="PF00096">
    <property type="entry name" value="zf-C2H2"/>
    <property type="match status" value="1"/>
</dbReference>
<protein>
    <recommendedName>
        <fullName evidence="3">C2H2-type domain-containing protein</fullName>
    </recommendedName>
</protein>
<gene>
    <name evidence="4" type="ORF">B5807_07430</name>
</gene>
<dbReference type="InterPro" id="IPR013087">
    <property type="entry name" value="Znf_C2H2_type"/>
</dbReference>
<keyword evidence="1" id="KW-0863">Zinc-finger</keyword>
<organism evidence="4 5">
    <name type="scientific">Epicoccum nigrum</name>
    <name type="common">Soil fungus</name>
    <name type="synonym">Epicoccum purpurascens</name>
    <dbReference type="NCBI Taxonomy" id="105696"/>
    <lineage>
        <taxon>Eukaryota</taxon>
        <taxon>Fungi</taxon>
        <taxon>Dikarya</taxon>
        <taxon>Ascomycota</taxon>
        <taxon>Pezizomycotina</taxon>
        <taxon>Dothideomycetes</taxon>
        <taxon>Pleosporomycetidae</taxon>
        <taxon>Pleosporales</taxon>
        <taxon>Pleosporineae</taxon>
        <taxon>Didymellaceae</taxon>
        <taxon>Epicoccum</taxon>
    </lineage>
</organism>
<keyword evidence="5" id="KW-1185">Reference proteome</keyword>
<dbReference type="SUPFAM" id="SSF57667">
    <property type="entry name" value="beta-beta-alpha zinc fingers"/>
    <property type="match status" value="1"/>
</dbReference>
<feature type="transmembrane region" description="Helical" evidence="2">
    <location>
        <begin position="84"/>
        <end position="106"/>
    </location>
</feature>
<evidence type="ECO:0000259" key="3">
    <source>
        <dbReference type="PROSITE" id="PS50157"/>
    </source>
</evidence>
<keyword evidence="2" id="KW-0472">Membrane</keyword>
<keyword evidence="2" id="KW-0812">Transmembrane</keyword>
<proteinExistence type="predicted"/>
<feature type="domain" description="C2H2-type" evidence="3">
    <location>
        <begin position="239"/>
        <end position="268"/>
    </location>
</feature>
<name>A0A1Y2LUP6_EPING</name>
<feature type="transmembrane region" description="Helical" evidence="2">
    <location>
        <begin position="56"/>
        <end position="77"/>
    </location>
</feature>
<evidence type="ECO:0000313" key="5">
    <source>
        <dbReference type="Proteomes" id="UP000193240"/>
    </source>
</evidence>
<dbReference type="PROSITE" id="PS00028">
    <property type="entry name" value="ZINC_FINGER_C2H2_1"/>
    <property type="match status" value="2"/>
</dbReference>
<dbReference type="GO" id="GO:0005634">
    <property type="term" value="C:nucleus"/>
    <property type="evidence" value="ECO:0007669"/>
    <property type="project" value="TreeGrafter"/>
</dbReference>
<dbReference type="PANTHER" id="PTHR46179:SF24">
    <property type="entry name" value="C2H2-TYPE DOMAIN-CONTAINING PROTEIN"/>
    <property type="match status" value="1"/>
</dbReference>
<dbReference type="InParanoid" id="A0A1Y2LUP6"/>
<dbReference type="AlphaFoldDB" id="A0A1Y2LUP6"/>
<feature type="domain" description="C2H2-type" evidence="3">
    <location>
        <begin position="271"/>
        <end position="298"/>
    </location>
</feature>
<dbReference type="STRING" id="105696.A0A1Y2LUP6"/>
<keyword evidence="2" id="KW-1133">Transmembrane helix</keyword>
<keyword evidence="1" id="KW-0862">Zinc</keyword>
<dbReference type="InterPro" id="IPR036236">
    <property type="entry name" value="Znf_C2H2_sf"/>
</dbReference>
<evidence type="ECO:0000256" key="1">
    <source>
        <dbReference type="PROSITE-ProRule" id="PRU00042"/>
    </source>
</evidence>
<dbReference type="SMART" id="SM00355">
    <property type="entry name" value="ZnF_C2H2"/>
    <property type="match status" value="3"/>
</dbReference>
<keyword evidence="1" id="KW-0479">Metal-binding</keyword>
<evidence type="ECO:0000313" key="4">
    <source>
        <dbReference type="EMBL" id="OSS47530.1"/>
    </source>
</evidence>
<dbReference type="Gene3D" id="3.30.160.60">
    <property type="entry name" value="Classic Zinc Finger"/>
    <property type="match status" value="2"/>
</dbReference>
<dbReference type="PROSITE" id="PS50157">
    <property type="entry name" value="ZINC_FINGER_C2H2_2"/>
    <property type="match status" value="2"/>
</dbReference>
<dbReference type="Proteomes" id="UP000193240">
    <property type="component" value="Unassembled WGS sequence"/>
</dbReference>
<dbReference type="PANTHER" id="PTHR46179">
    <property type="entry name" value="ZINC FINGER PROTEIN"/>
    <property type="match status" value="1"/>
</dbReference>
<dbReference type="GO" id="GO:0008270">
    <property type="term" value="F:zinc ion binding"/>
    <property type="evidence" value="ECO:0007669"/>
    <property type="project" value="UniProtKB-KW"/>
</dbReference>
<accession>A0A1Y2LUP6</accession>
<reference evidence="4 5" key="1">
    <citation type="journal article" date="2017" name="Genome Announc.">
        <title>Genome sequence of the saprophytic ascomycete Epicoccum nigrum ICMP 19927 strain isolated from New Zealand.</title>
        <authorList>
            <person name="Fokin M."/>
            <person name="Fleetwood D."/>
            <person name="Weir B.S."/>
            <person name="Villas-Boas S.G."/>
        </authorList>
    </citation>
    <scope>NUCLEOTIDE SEQUENCE [LARGE SCALE GENOMIC DNA]</scope>
    <source>
        <strain evidence="4 5">ICMP 19927</strain>
    </source>
</reference>